<proteinExistence type="predicted"/>
<accession>A0ABP9HRW5</accession>
<dbReference type="EMBL" id="BAABIL010000223">
    <property type="protein sequence ID" value="GAA4976620.1"/>
    <property type="molecule type" value="Genomic_DNA"/>
</dbReference>
<evidence type="ECO:0000313" key="3">
    <source>
        <dbReference type="EMBL" id="GAA4976620.1"/>
    </source>
</evidence>
<keyword evidence="2" id="KW-1133">Transmembrane helix</keyword>
<comment type="caution">
    <text evidence="3">The sequence shown here is derived from an EMBL/GenBank/DDBJ whole genome shotgun (WGS) entry which is preliminary data.</text>
</comment>
<evidence type="ECO:0000256" key="1">
    <source>
        <dbReference type="SAM" id="MobiDB-lite"/>
    </source>
</evidence>
<feature type="transmembrane region" description="Helical" evidence="2">
    <location>
        <begin position="64"/>
        <end position="83"/>
    </location>
</feature>
<keyword evidence="4" id="KW-1185">Reference proteome</keyword>
<dbReference type="InterPro" id="IPR021449">
    <property type="entry name" value="DUF3099"/>
</dbReference>
<dbReference type="Proteomes" id="UP001501195">
    <property type="component" value="Unassembled WGS sequence"/>
</dbReference>
<organism evidence="3 4">
    <name type="scientific">Kineococcus glutinatus</name>
    <dbReference type="NCBI Taxonomy" id="1070872"/>
    <lineage>
        <taxon>Bacteria</taxon>
        <taxon>Bacillati</taxon>
        <taxon>Actinomycetota</taxon>
        <taxon>Actinomycetes</taxon>
        <taxon>Kineosporiales</taxon>
        <taxon>Kineosporiaceae</taxon>
        <taxon>Kineococcus</taxon>
    </lineage>
</organism>
<feature type="transmembrane region" description="Helical" evidence="2">
    <location>
        <begin position="41"/>
        <end position="58"/>
    </location>
</feature>
<reference evidence="4" key="1">
    <citation type="journal article" date="2019" name="Int. J. Syst. Evol. Microbiol.">
        <title>The Global Catalogue of Microorganisms (GCM) 10K type strain sequencing project: providing services to taxonomists for standard genome sequencing and annotation.</title>
        <authorList>
            <consortium name="The Broad Institute Genomics Platform"/>
            <consortium name="The Broad Institute Genome Sequencing Center for Infectious Disease"/>
            <person name="Wu L."/>
            <person name="Ma J."/>
        </authorList>
    </citation>
    <scope>NUCLEOTIDE SEQUENCE [LARGE SCALE GENOMIC DNA]</scope>
    <source>
        <strain evidence="4">JCM 18126</strain>
    </source>
</reference>
<name>A0ABP9HRW5_9ACTN</name>
<dbReference type="RefSeq" id="WP_345712022.1">
    <property type="nucleotide sequence ID" value="NZ_BAABIL010000223.1"/>
</dbReference>
<keyword evidence="2" id="KW-0472">Membrane</keyword>
<gene>
    <name evidence="3" type="ORF">GCM10023225_16910</name>
</gene>
<evidence type="ECO:0000313" key="4">
    <source>
        <dbReference type="Proteomes" id="UP001501195"/>
    </source>
</evidence>
<dbReference type="Pfam" id="PF11298">
    <property type="entry name" value="DUF3099"/>
    <property type="match status" value="1"/>
</dbReference>
<feature type="region of interest" description="Disordered" evidence="1">
    <location>
        <begin position="109"/>
        <end position="131"/>
    </location>
</feature>
<protein>
    <submittedName>
        <fullName evidence="3">DUF3099 domain-containing protein</fullName>
    </submittedName>
</protein>
<keyword evidence="2" id="KW-0812">Transmembrane</keyword>
<evidence type="ECO:0000256" key="2">
    <source>
        <dbReference type="SAM" id="Phobius"/>
    </source>
</evidence>
<sequence>MHRSRTTGSSPRAGAAPADVYRISAAPTAHTDDIGVRYRKYIVSMVIRTICFLLAVFVDHPVRWAFVAAAVFLPYVAVVLANAGREHHDAPVPPVAPQVIELPSLPAAAATGAPGDVVEGRVVDEGTGPRP</sequence>